<organism evidence="7 8">
    <name type="scientific">Ruegeria spongiae</name>
    <dbReference type="NCBI Taxonomy" id="2942209"/>
    <lineage>
        <taxon>Bacteria</taxon>
        <taxon>Pseudomonadati</taxon>
        <taxon>Pseudomonadota</taxon>
        <taxon>Alphaproteobacteria</taxon>
        <taxon>Rhodobacterales</taxon>
        <taxon>Roseobacteraceae</taxon>
        <taxon>Ruegeria</taxon>
    </lineage>
</organism>
<evidence type="ECO:0000256" key="1">
    <source>
        <dbReference type="ARBA" id="ARBA00022603"/>
    </source>
</evidence>
<evidence type="ECO:0000256" key="3">
    <source>
        <dbReference type="ARBA" id="ARBA00022691"/>
    </source>
</evidence>
<keyword evidence="1 5" id="KW-0489">Methyltransferase</keyword>
<dbReference type="InterPro" id="IPR001678">
    <property type="entry name" value="MeTrfase_RsmB-F_NOP2_dom"/>
</dbReference>
<evidence type="ECO:0000313" key="8">
    <source>
        <dbReference type="Proteomes" id="UP001203880"/>
    </source>
</evidence>
<feature type="binding site" evidence="5">
    <location>
        <position position="273"/>
    </location>
    <ligand>
        <name>S-adenosyl-L-methionine</name>
        <dbReference type="ChEBI" id="CHEBI:59789"/>
    </ligand>
</feature>
<dbReference type="PROSITE" id="PS51686">
    <property type="entry name" value="SAM_MT_RSMB_NOP"/>
    <property type="match status" value="1"/>
</dbReference>
<dbReference type="PANTHER" id="PTHR22807:SF53">
    <property type="entry name" value="RIBOSOMAL RNA SMALL SUBUNIT METHYLTRANSFERASE B-RELATED"/>
    <property type="match status" value="1"/>
</dbReference>
<reference evidence="7" key="1">
    <citation type="submission" date="2022-05" db="EMBL/GenBank/DDBJ databases">
        <authorList>
            <person name="Park J.-S."/>
        </authorList>
    </citation>
    <scope>NUCLEOTIDE SEQUENCE</scope>
    <source>
        <strain evidence="7">2012CJ41-6</strain>
    </source>
</reference>
<dbReference type="InterPro" id="IPR023267">
    <property type="entry name" value="RCMT"/>
</dbReference>
<dbReference type="GO" id="GO:0032259">
    <property type="term" value="P:methylation"/>
    <property type="evidence" value="ECO:0007669"/>
    <property type="project" value="UniProtKB-KW"/>
</dbReference>
<evidence type="ECO:0000256" key="5">
    <source>
        <dbReference type="PROSITE-ProRule" id="PRU01023"/>
    </source>
</evidence>
<dbReference type="CDD" id="cd02440">
    <property type="entry name" value="AdoMet_MTases"/>
    <property type="match status" value="1"/>
</dbReference>
<feature type="binding site" evidence="5">
    <location>
        <position position="289"/>
    </location>
    <ligand>
        <name>S-adenosyl-L-methionine</name>
        <dbReference type="ChEBI" id="CHEBI:59789"/>
    </ligand>
</feature>
<evidence type="ECO:0000256" key="4">
    <source>
        <dbReference type="ARBA" id="ARBA00022884"/>
    </source>
</evidence>
<dbReference type="Proteomes" id="UP001203880">
    <property type="component" value="Unassembled WGS sequence"/>
</dbReference>
<dbReference type="RefSeq" id="WP_249706186.1">
    <property type="nucleotide sequence ID" value="NZ_JAMFMB010000001.1"/>
</dbReference>
<dbReference type="Gene3D" id="3.40.50.150">
    <property type="entry name" value="Vaccinia Virus protein VP39"/>
    <property type="match status" value="1"/>
</dbReference>
<name>A0ABT0PX52_9RHOB</name>
<dbReference type="InterPro" id="IPR054728">
    <property type="entry name" value="RsmB-like_ferredoxin"/>
</dbReference>
<protein>
    <submittedName>
        <fullName evidence="7">RsmB/NOP family class I SAM-dependent RNA methyltransferase</fullName>
    </submittedName>
</protein>
<dbReference type="SUPFAM" id="SSF53335">
    <property type="entry name" value="S-adenosyl-L-methionine-dependent methyltransferases"/>
    <property type="match status" value="1"/>
</dbReference>
<dbReference type="InterPro" id="IPR049560">
    <property type="entry name" value="MeTrfase_RsmB-F_NOP2_cat"/>
</dbReference>
<comment type="caution">
    <text evidence="7">The sequence shown here is derived from an EMBL/GenBank/DDBJ whole genome shotgun (WGS) entry which is preliminary data.</text>
</comment>
<dbReference type="Pfam" id="PF01189">
    <property type="entry name" value="Methyltr_RsmB-F"/>
    <property type="match status" value="1"/>
</dbReference>
<feature type="active site" description="Nucleophile" evidence="5">
    <location>
        <position position="342"/>
    </location>
</feature>
<proteinExistence type="inferred from homology"/>
<keyword evidence="8" id="KW-1185">Reference proteome</keyword>
<comment type="caution">
    <text evidence="5">Lacks conserved residue(s) required for the propagation of feature annotation.</text>
</comment>
<sequence length="387" mass="41049">MIPAARMQAAIELLDEISAGKPVEQALTGWARRSRFAGSGDRAAVRDHVFEALRRKRSFAAIGGAATGRGLMLGALRQSGGDPSAVFTGARHCPAPLSDAEQGGGRDLASDAERYDMPDWLWPEFSASLGDEAVASAAALQRRAPVWLRANLARKTREAAVRALADDNIKCDLHPSVSTAIRVLEGERKITASTAFRDGLVELQDASSQAVIAALPLQPGMRVLDYCAGGGGKSLALAATRGVQVCASDIDPRRMRDLPDRAARAGVIVEVLDPDAVAHAGPFDLVLVDAPCSGSGAWRRSPAAKWALTQDRLDTLTGIQADVLDRAAALTSAGGLLAYATCAVLSAENTRQVQDFTARHTTWRCAFEQSWPVSDLGDGFFTAHLTR</sequence>
<evidence type="ECO:0000259" key="6">
    <source>
        <dbReference type="PROSITE" id="PS51686"/>
    </source>
</evidence>
<dbReference type="PANTHER" id="PTHR22807">
    <property type="entry name" value="NOP2 YEAST -RELATED NOL1/NOP2/FMU SUN DOMAIN-CONTAINING"/>
    <property type="match status" value="1"/>
</dbReference>
<dbReference type="EMBL" id="JAMFMB010000001">
    <property type="protein sequence ID" value="MCL6282166.1"/>
    <property type="molecule type" value="Genomic_DNA"/>
</dbReference>
<evidence type="ECO:0000256" key="2">
    <source>
        <dbReference type="ARBA" id="ARBA00022679"/>
    </source>
</evidence>
<dbReference type="GO" id="GO:0008168">
    <property type="term" value="F:methyltransferase activity"/>
    <property type="evidence" value="ECO:0007669"/>
    <property type="project" value="UniProtKB-KW"/>
</dbReference>
<keyword evidence="3 5" id="KW-0949">S-adenosyl-L-methionine</keyword>
<dbReference type="PRINTS" id="PR02008">
    <property type="entry name" value="RCMTFAMILY"/>
</dbReference>
<dbReference type="Gene3D" id="3.30.70.1170">
    <property type="entry name" value="Sun protein, domain 3"/>
    <property type="match status" value="1"/>
</dbReference>
<keyword evidence="2 5" id="KW-0808">Transferase</keyword>
<gene>
    <name evidence="7" type="ORF">M3P21_01370</name>
</gene>
<accession>A0ABT0PX52</accession>
<dbReference type="Pfam" id="PF22458">
    <property type="entry name" value="RsmF-B_ferredox"/>
    <property type="match status" value="1"/>
</dbReference>
<keyword evidence="4 5" id="KW-0694">RNA-binding</keyword>
<comment type="similarity">
    <text evidence="5">Belongs to the class I-like SAM-binding methyltransferase superfamily. RsmB/NOP family.</text>
</comment>
<evidence type="ECO:0000313" key="7">
    <source>
        <dbReference type="EMBL" id="MCL6282166.1"/>
    </source>
</evidence>
<dbReference type="InterPro" id="IPR029063">
    <property type="entry name" value="SAM-dependent_MTases_sf"/>
</dbReference>
<feature type="domain" description="SAM-dependent MTase RsmB/NOP-type" evidence="6">
    <location>
        <begin position="136"/>
        <end position="387"/>
    </location>
</feature>
<feature type="binding site" evidence="5">
    <location>
        <position position="249"/>
    </location>
    <ligand>
        <name>S-adenosyl-L-methionine</name>
        <dbReference type="ChEBI" id="CHEBI:59789"/>
    </ligand>
</feature>